<proteinExistence type="predicted"/>
<keyword evidence="2" id="KW-1185">Reference proteome</keyword>
<dbReference type="RefSeq" id="WP_034750245.1">
    <property type="nucleotide sequence ID" value="NZ_BAUT01000080.1"/>
</dbReference>
<organism evidence="1 2">
    <name type="scientific">Halalkalibacter wakoensis JCM 9140</name>
    <dbReference type="NCBI Taxonomy" id="1236970"/>
    <lineage>
        <taxon>Bacteria</taxon>
        <taxon>Bacillati</taxon>
        <taxon>Bacillota</taxon>
        <taxon>Bacilli</taxon>
        <taxon>Bacillales</taxon>
        <taxon>Bacillaceae</taxon>
        <taxon>Halalkalibacter</taxon>
    </lineage>
</organism>
<evidence type="ECO:0000313" key="2">
    <source>
        <dbReference type="Proteomes" id="UP000018890"/>
    </source>
</evidence>
<gene>
    <name evidence="1" type="ORF">JCM9140_4255</name>
</gene>
<reference evidence="1" key="1">
    <citation type="journal article" date="2014" name="Genome Announc.">
        <title>Draft Genome Sequences of Three Alkaliphilic Bacillus Strains, Bacillus wakoensis JCM 9140T, Bacillus akibai JCM 9157T, and Bacillus hemicellulosilyticus JCM 9152T.</title>
        <authorList>
            <person name="Yuki M."/>
            <person name="Oshima K."/>
            <person name="Suda W."/>
            <person name="Oshida Y."/>
            <person name="Kitamura K."/>
            <person name="Iida T."/>
            <person name="Hattori M."/>
            <person name="Ohkuma M."/>
        </authorList>
    </citation>
    <scope>NUCLEOTIDE SEQUENCE [LARGE SCALE GENOMIC DNA]</scope>
    <source>
        <strain evidence="1">JCM 9140</strain>
    </source>
</reference>
<accession>W4Q7X4</accession>
<dbReference type="EMBL" id="BAUT01000080">
    <property type="protein sequence ID" value="GAE28065.1"/>
    <property type="molecule type" value="Genomic_DNA"/>
</dbReference>
<protein>
    <submittedName>
        <fullName evidence="1">Uncharacterized protein</fullName>
    </submittedName>
</protein>
<dbReference type="OrthoDB" id="9851454at2"/>
<name>W4Q7X4_9BACI</name>
<dbReference type="AlphaFoldDB" id="W4Q7X4"/>
<evidence type="ECO:0000313" key="1">
    <source>
        <dbReference type="EMBL" id="GAE28065.1"/>
    </source>
</evidence>
<comment type="caution">
    <text evidence="1">The sequence shown here is derived from an EMBL/GenBank/DDBJ whole genome shotgun (WGS) entry which is preliminary data.</text>
</comment>
<sequence length="212" mass="24945">MDIRIIASQIQEVFMPTELVEGKDRLDSFFLSYGYLEGKSVIEPLKNGKYRLISYCENYQYYKRNHPLTPFTCTVMYFNSDNERYMELLKQLYLGKARSNFYEKYIIVNKLLQTFKLDELSGKTRIPKKAIKNLIFSDDKYKPLLEFPIKINRRSVTESIIKLLNSSIEVKQKTEVFLLNQALSLEPYIKLTTNNVKNLEKEHRDGSFASFG</sequence>
<dbReference type="Proteomes" id="UP000018890">
    <property type="component" value="Unassembled WGS sequence"/>
</dbReference>